<proteinExistence type="predicted"/>
<feature type="domain" description="ABC transporter" evidence="8">
    <location>
        <begin position="303"/>
        <end position="546"/>
    </location>
</feature>
<keyword evidence="3" id="KW-0762">Sugar transport</keyword>
<feature type="compositionally biased region" description="Polar residues" evidence="7">
    <location>
        <begin position="34"/>
        <end position="45"/>
    </location>
</feature>
<accession>R0CLV5</accession>
<dbReference type="CDD" id="cd03216">
    <property type="entry name" value="ABC_Carb_Monos_I"/>
    <property type="match status" value="1"/>
</dbReference>
<keyword evidence="1" id="KW-1003">Cell membrane</keyword>
<evidence type="ECO:0000313" key="9">
    <source>
        <dbReference type="EMBL" id="ENZ77505.1"/>
    </source>
</evidence>
<dbReference type="InterPro" id="IPR027417">
    <property type="entry name" value="P-loop_NTPase"/>
</dbReference>
<evidence type="ECO:0000256" key="4">
    <source>
        <dbReference type="ARBA" id="ARBA00022737"/>
    </source>
</evidence>
<evidence type="ECO:0000256" key="6">
    <source>
        <dbReference type="ARBA" id="ARBA00022840"/>
    </source>
</evidence>
<keyword evidence="6 9" id="KW-0067">ATP-binding</keyword>
<dbReference type="PROSITE" id="PS50893">
    <property type="entry name" value="ABC_TRANSPORTER_2"/>
    <property type="match status" value="2"/>
</dbReference>
<dbReference type="CDD" id="cd03215">
    <property type="entry name" value="ABC_Carb_Monos_II"/>
    <property type="match status" value="1"/>
</dbReference>
<comment type="caution">
    <text evidence="9">The sequence shown here is derived from an EMBL/GenBank/DDBJ whole genome shotgun (WGS) entry which is preliminary data.</text>
</comment>
<dbReference type="GO" id="GO:0016887">
    <property type="term" value="F:ATP hydrolysis activity"/>
    <property type="evidence" value="ECO:0007669"/>
    <property type="project" value="InterPro"/>
</dbReference>
<dbReference type="InterPro" id="IPR003593">
    <property type="entry name" value="AAA+_ATPase"/>
</dbReference>
<evidence type="ECO:0000256" key="2">
    <source>
        <dbReference type="ARBA" id="ARBA00022519"/>
    </source>
</evidence>
<dbReference type="InterPro" id="IPR003439">
    <property type="entry name" value="ABC_transporter-like_ATP-bd"/>
</dbReference>
<evidence type="ECO:0000256" key="1">
    <source>
        <dbReference type="ARBA" id="ARBA00022475"/>
    </source>
</evidence>
<reference evidence="9 10" key="1">
    <citation type="journal article" date="2013" name="Genome Announc.">
        <title>Draft Genome Sequence for Ralstonia sp. Strain OR214, a Bacterium with Potential for Bioremediation.</title>
        <authorList>
            <person name="Utturkar S.M."/>
            <person name="Bollmann A."/>
            <person name="Brzoska R.M."/>
            <person name="Klingeman D.M."/>
            <person name="Epstein S.E."/>
            <person name="Palumbo A.V."/>
            <person name="Brown S.D."/>
        </authorList>
    </citation>
    <scope>NUCLEOTIDE SEQUENCE [LARGE SCALE GENOMIC DNA]</scope>
    <source>
        <strain evidence="9 10">OR214</strain>
    </source>
</reference>
<gene>
    <name evidence="9" type="ORF">OR214_02507</name>
</gene>
<organism evidence="9 10">
    <name type="scientific">Ralstonia pickettii OR214</name>
    <dbReference type="NCBI Taxonomy" id="1264675"/>
    <lineage>
        <taxon>Bacteria</taxon>
        <taxon>Pseudomonadati</taxon>
        <taxon>Pseudomonadota</taxon>
        <taxon>Betaproteobacteria</taxon>
        <taxon>Burkholderiales</taxon>
        <taxon>Burkholderiaceae</taxon>
        <taxon>Ralstonia</taxon>
    </lineage>
</organism>
<keyword evidence="3" id="KW-0813">Transport</keyword>
<dbReference type="GO" id="GO:0005524">
    <property type="term" value="F:ATP binding"/>
    <property type="evidence" value="ECO:0007669"/>
    <property type="project" value="UniProtKB-KW"/>
</dbReference>
<dbReference type="PROSITE" id="PS00211">
    <property type="entry name" value="ABC_TRANSPORTER_1"/>
    <property type="match status" value="2"/>
</dbReference>
<keyword evidence="2" id="KW-0472">Membrane</keyword>
<protein>
    <submittedName>
        <fullName evidence="9">Nucleoside ABC transporter ATP-binding protein</fullName>
    </submittedName>
</protein>
<feature type="region of interest" description="Disordered" evidence="7">
    <location>
        <begin position="21"/>
        <end position="45"/>
    </location>
</feature>
<evidence type="ECO:0000256" key="7">
    <source>
        <dbReference type="SAM" id="MobiDB-lite"/>
    </source>
</evidence>
<dbReference type="PANTHER" id="PTHR43790:SF4">
    <property type="entry name" value="GUANOSINE IMPORT ATP-BINDING PROTEIN NUPO"/>
    <property type="match status" value="1"/>
</dbReference>
<evidence type="ECO:0000259" key="8">
    <source>
        <dbReference type="PROSITE" id="PS50893"/>
    </source>
</evidence>
<dbReference type="Gene3D" id="3.40.50.300">
    <property type="entry name" value="P-loop containing nucleotide triphosphate hydrolases"/>
    <property type="match status" value="2"/>
</dbReference>
<dbReference type="InterPro" id="IPR050107">
    <property type="entry name" value="ABC_carbohydrate_import_ATPase"/>
</dbReference>
<evidence type="ECO:0000313" key="10">
    <source>
        <dbReference type="Proteomes" id="UP000013280"/>
    </source>
</evidence>
<dbReference type="SMART" id="SM00382">
    <property type="entry name" value="AAA"/>
    <property type="match status" value="1"/>
</dbReference>
<sequence>MMIAAMRRRESALALPAVKCRQHPKTRPPPLRTGTVSGTETTSQPVVTQLPPRLSLTGMTKRYPSVVANDGVSLTVAPGEIHAVLGENGAGKSTLMKMIFGAVQPDAGEMLLDGQRVEIANPHQARALGIAMVFQHFSLFDTLTVAENILLGLPSGTDLRDVADQVRSTGEKYGLPLEPHRHVHTLSVGERQRVEIVRALLTKPRLLILDEPTSVLTPQAVEKLFVTLRQLAAEGTSILYISHKLDEIQALCHTATVMRMGKVTGVCDPRQETAASLSRMMIGGEPPRELRPQTTPGDVRMEVAGLSLPKAHAFATELRDIALQLRSGEIVGIAGVSGNGQQELLAALSGEDTRASAQTISIGNEPVAKLDPRARRKRGLSFVPEERLGRGAVPSLSLAANTLLTHQRAPQVRGGLIDKKAAAKLAAAIISRFGVKAGGPDALAKSLSGGNLQKFIVGREIECAPRVLIVAQPTWGVDVGAAAQIHNEILALKAGGCAVLIVSEELDELFALCDRLHVIANGRLSPSTPTHATNREQIGLWMSGMWDKAPASAAATSEVAHG</sequence>
<evidence type="ECO:0000256" key="5">
    <source>
        <dbReference type="ARBA" id="ARBA00022741"/>
    </source>
</evidence>
<dbReference type="PATRIC" id="fig|1264675.3.peg.2438"/>
<dbReference type="AlphaFoldDB" id="R0CLV5"/>
<dbReference type="SUPFAM" id="SSF52540">
    <property type="entry name" value="P-loop containing nucleoside triphosphate hydrolases"/>
    <property type="match status" value="2"/>
</dbReference>
<dbReference type="InterPro" id="IPR017871">
    <property type="entry name" value="ABC_transporter-like_CS"/>
</dbReference>
<name>R0CLV5_RALPI</name>
<dbReference type="EMBL" id="APMQ01000006">
    <property type="protein sequence ID" value="ENZ77505.1"/>
    <property type="molecule type" value="Genomic_DNA"/>
</dbReference>
<dbReference type="Pfam" id="PF00005">
    <property type="entry name" value="ABC_tran"/>
    <property type="match status" value="2"/>
</dbReference>
<dbReference type="Proteomes" id="UP000013280">
    <property type="component" value="Unassembled WGS sequence"/>
</dbReference>
<keyword evidence="5" id="KW-0547">Nucleotide-binding</keyword>
<keyword evidence="2" id="KW-0997">Cell inner membrane</keyword>
<dbReference type="PANTHER" id="PTHR43790">
    <property type="entry name" value="CARBOHYDRATE TRANSPORT ATP-BINDING PROTEIN MG119-RELATED"/>
    <property type="match status" value="1"/>
</dbReference>
<keyword evidence="4" id="KW-0677">Repeat</keyword>
<feature type="domain" description="ABC transporter" evidence="8">
    <location>
        <begin position="54"/>
        <end position="285"/>
    </location>
</feature>
<evidence type="ECO:0000256" key="3">
    <source>
        <dbReference type="ARBA" id="ARBA00022597"/>
    </source>
</evidence>